<accession>A0A1X7U428</accession>
<evidence type="ECO:0000256" key="2">
    <source>
        <dbReference type="ARBA" id="ARBA00022692"/>
    </source>
</evidence>
<evidence type="ECO:0000256" key="11">
    <source>
        <dbReference type="SAM" id="Phobius"/>
    </source>
</evidence>
<dbReference type="InParanoid" id="A0A1X7U428"/>
<keyword evidence="4" id="KW-0677">Repeat</keyword>
<evidence type="ECO:0000256" key="12">
    <source>
        <dbReference type="SAM" id="SignalP"/>
    </source>
</evidence>
<keyword evidence="15" id="KW-1185">Reference proteome</keyword>
<keyword evidence="5 11" id="KW-1133">Transmembrane helix</keyword>
<dbReference type="GO" id="GO:0016020">
    <property type="term" value="C:membrane"/>
    <property type="evidence" value="ECO:0007669"/>
    <property type="project" value="UniProtKB-SubCell"/>
</dbReference>
<dbReference type="Gene3D" id="3.10.250.10">
    <property type="entry name" value="SRCR-like domain"/>
    <property type="match status" value="2"/>
</dbReference>
<protein>
    <recommendedName>
        <fullName evidence="13">SRCR domain-containing protein</fullName>
    </recommendedName>
</protein>
<feature type="transmembrane region" description="Helical" evidence="11">
    <location>
        <begin position="297"/>
        <end position="330"/>
    </location>
</feature>
<evidence type="ECO:0000256" key="5">
    <source>
        <dbReference type="ARBA" id="ARBA00022989"/>
    </source>
</evidence>
<sequence length="408" mass="44664">MELFDHPDALVLLLVLLNHANAQGDGPSLGRGLGSIRLFDNRTDLLHPSAGIVQIYYYRANTSDMGWGNICDNIKDSNDDLSFNINDASVICNQLGYSGALKFDTTTSFGTDSLPAVIYDVNCTTNKYLTLRQCAFKTSNASFVCEDSDDVYVECNTTRIWSRPYAGQIRVQGSDYSNFGRLEVYCNGQWGTVCEDTFTEIDARVACRQLGYSTVQSFEGSGNHLYGPSSQPVWLNDVRCHSSHKCISYCQICPRSSRNHYCNYNEVVILGCEFNRNAIQSSNTLSTCQNANSAAAILVIIIIVVSIISCLVSTACVIGLPMCICFCLGVGIGSSRSKKKGYNVSKATDPNAGGPSAGGDAEGGSQPPPQEQEKPPQEEEKFPEGKTPEHEDNEFEMKSKNKDEQPEQ</sequence>
<evidence type="ECO:0000256" key="4">
    <source>
        <dbReference type="ARBA" id="ARBA00022737"/>
    </source>
</evidence>
<comment type="caution">
    <text evidence="9">Lacks conserved residue(s) required for the propagation of feature annotation.</text>
</comment>
<name>A0A1X7U428_AMPQE</name>
<keyword evidence="7 9" id="KW-1015">Disulfide bond</keyword>
<dbReference type="EnsemblMetazoa" id="Aqu2.1.22299_001">
    <property type="protein sequence ID" value="Aqu2.1.22299_001"/>
    <property type="gene ID" value="Aqu2.1.22299"/>
</dbReference>
<evidence type="ECO:0000259" key="13">
    <source>
        <dbReference type="PROSITE" id="PS50287"/>
    </source>
</evidence>
<feature type="domain" description="SRCR" evidence="13">
    <location>
        <begin position="169"/>
        <end position="273"/>
    </location>
</feature>
<feature type="chain" id="PRO_5010860510" description="SRCR domain-containing protein" evidence="12">
    <location>
        <begin position="23"/>
        <end position="408"/>
    </location>
</feature>
<dbReference type="SUPFAM" id="SSF56487">
    <property type="entry name" value="SRCR-like"/>
    <property type="match status" value="2"/>
</dbReference>
<gene>
    <name evidence="14" type="primary">109584840</name>
</gene>
<reference evidence="15" key="1">
    <citation type="journal article" date="2010" name="Nature">
        <title>The Amphimedon queenslandica genome and the evolution of animal complexity.</title>
        <authorList>
            <person name="Srivastava M."/>
            <person name="Simakov O."/>
            <person name="Chapman J."/>
            <person name="Fahey B."/>
            <person name="Gauthier M.E."/>
            <person name="Mitros T."/>
            <person name="Richards G.S."/>
            <person name="Conaco C."/>
            <person name="Dacre M."/>
            <person name="Hellsten U."/>
            <person name="Larroux C."/>
            <person name="Putnam N.H."/>
            <person name="Stanke M."/>
            <person name="Adamska M."/>
            <person name="Darling A."/>
            <person name="Degnan S.M."/>
            <person name="Oakley T.H."/>
            <person name="Plachetzki D.C."/>
            <person name="Zhai Y."/>
            <person name="Adamski M."/>
            <person name="Calcino A."/>
            <person name="Cummins S.F."/>
            <person name="Goodstein D.M."/>
            <person name="Harris C."/>
            <person name="Jackson D.J."/>
            <person name="Leys S.P."/>
            <person name="Shu S."/>
            <person name="Woodcroft B.J."/>
            <person name="Vervoort M."/>
            <person name="Kosik K.S."/>
            <person name="Manning G."/>
            <person name="Degnan B.M."/>
            <person name="Rokhsar D.S."/>
        </authorList>
    </citation>
    <scope>NUCLEOTIDE SEQUENCE [LARGE SCALE GENOMIC DNA]</scope>
</reference>
<keyword evidence="3 12" id="KW-0732">Signal</keyword>
<dbReference type="EnsemblMetazoa" id="XM_020000734.1">
    <property type="protein sequence ID" value="XP_019856293.1"/>
    <property type="gene ID" value="LOC109584840"/>
</dbReference>
<dbReference type="InterPro" id="IPR001190">
    <property type="entry name" value="SRCR"/>
</dbReference>
<dbReference type="PRINTS" id="PR00258">
    <property type="entry name" value="SPERACTRCPTR"/>
</dbReference>
<evidence type="ECO:0000256" key="3">
    <source>
        <dbReference type="ARBA" id="ARBA00022729"/>
    </source>
</evidence>
<dbReference type="PANTHER" id="PTHR19331">
    <property type="entry name" value="SCAVENGER RECEPTOR DOMAIN-CONTAINING"/>
    <property type="match status" value="1"/>
</dbReference>
<feature type="signal peptide" evidence="12">
    <location>
        <begin position="1"/>
        <end position="22"/>
    </location>
</feature>
<dbReference type="InterPro" id="IPR036772">
    <property type="entry name" value="SRCR-like_dom_sf"/>
</dbReference>
<keyword evidence="8" id="KW-0325">Glycoprotein</keyword>
<evidence type="ECO:0000256" key="9">
    <source>
        <dbReference type="PROSITE-ProRule" id="PRU00196"/>
    </source>
</evidence>
<evidence type="ECO:0000256" key="8">
    <source>
        <dbReference type="ARBA" id="ARBA00023180"/>
    </source>
</evidence>
<dbReference type="FunFam" id="3.10.250.10:FF:000016">
    <property type="entry name" value="Scavenger receptor cysteine-rich protein type 12"/>
    <property type="match status" value="1"/>
</dbReference>
<dbReference type="STRING" id="400682.A0A1X7U428"/>
<feature type="region of interest" description="Disordered" evidence="10">
    <location>
        <begin position="335"/>
        <end position="408"/>
    </location>
</feature>
<dbReference type="PANTHER" id="PTHR19331:SF487">
    <property type="entry name" value="SOLUBLE SCAVENGER RECEPTOR CYSTEINE-RICH DOMAIN-CONTAINING PROTEIN SSC5D"/>
    <property type="match status" value="1"/>
</dbReference>
<dbReference type="SMART" id="SM00202">
    <property type="entry name" value="SR"/>
    <property type="match status" value="2"/>
</dbReference>
<dbReference type="PROSITE" id="PS50287">
    <property type="entry name" value="SRCR_2"/>
    <property type="match status" value="2"/>
</dbReference>
<comment type="subcellular location">
    <subcellularLocation>
        <location evidence="1">Membrane</location>
        <topology evidence="1">Single-pass membrane protein</topology>
    </subcellularLocation>
</comment>
<feature type="compositionally biased region" description="Basic and acidic residues" evidence="10">
    <location>
        <begin position="371"/>
        <end position="408"/>
    </location>
</feature>
<organism evidence="14">
    <name type="scientific">Amphimedon queenslandica</name>
    <name type="common">Sponge</name>
    <dbReference type="NCBI Taxonomy" id="400682"/>
    <lineage>
        <taxon>Eukaryota</taxon>
        <taxon>Metazoa</taxon>
        <taxon>Porifera</taxon>
        <taxon>Demospongiae</taxon>
        <taxon>Heteroscleromorpha</taxon>
        <taxon>Haplosclerida</taxon>
        <taxon>Niphatidae</taxon>
        <taxon>Amphimedon</taxon>
    </lineage>
</organism>
<dbReference type="Pfam" id="PF00530">
    <property type="entry name" value="SRCR"/>
    <property type="match status" value="2"/>
</dbReference>
<proteinExistence type="predicted"/>
<evidence type="ECO:0000256" key="6">
    <source>
        <dbReference type="ARBA" id="ARBA00023136"/>
    </source>
</evidence>
<reference evidence="14" key="2">
    <citation type="submission" date="2017-05" db="UniProtKB">
        <authorList>
            <consortium name="EnsemblMetazoa"/>
        </authorList>
    </citation>
    <scope>IDENTIFICATION</scope>
</reference>
<evidence type="ECO:0000256" key="1">
    <source>
        <dbReference type="ARBA" id="ARBA00004167"/>
    </source>
</evidence>
<dbReference type="Proteomes" id="UP000007879">
    <property type="component" value="Unassembled WGS sequence"/>
</dbReference>
<keyword evidence="2 11" id="KW-0812">Transmembrane</keyword>
<dbReference type="OrthoDB" id="536948at2759"/>
<dbReference type="KEGG" id="aqu:109584840"/>
<dbReference type="AlphaFoldDB" id="A0A1X7U428"/>
<keyword evidence="6 11" id="KW-0472">Membrane</keyword>
<evidence type="ECO:0000313" key="15">
    <source>
        <dbReference type="Proteomes" id="UP000007879"/>
    </source>
</evidence>
<evidence type="ECO:0000256" key="10">
    <source>
        <dbReference type="SAM" id="MobiDB-lite"/>
    </source>
</evidence>
<feature type="disulfide bond" evidence="9">
    <location>
        <begin position="240"/>
        <end position="250"/>
    </location>
</feature>
<feature type="domain" description="SRCR" evidence="13">
    <location>
        <begin position="36"/>
        <end position="156"/>
    </location>
</feature>
<evidence type="ECO:0000256" key="7">
    <source>
        <dbReference type="ARBA" id="ARBA00023157"/>
    </source>
</evidence>
<evidence type="ECO:0000313" key="14">
    <source>
        <dbReference type="EnsemblMetazoa" id="Aqu2.1.22299_001"/>
    </source>
</evidence>